<evidence type="ECO:0000256" key="2">
    <source>
        <dbReference type="ARBA" id="ARBA00022448"/>
    </source>
</evidence>
<dbReference type="NCBIfam" id="TIGR01730">
    <property type="entry name" value="RND_mfp"/>
    <property type="match status" value="1"/>
</dbReference>
<accession>A0A917YIR9</accession>
<dbReference type="PANTHER" id="PTHR30097">
    <property type="entry name" value="CATION EFFLUX SYSTEM PROTEIN CUSB"/>
    <property type="match status" value="1"/>
</dbReference>
<feature type="signal peptide" evidence="4">
    <location>
        <begin position="1"/>
        <end position="23"/>
    </location>
</feature>
<organism evidence="6 7">
    <name type="scientific">Gemmobacter aquaticus</name>
    <dbReference type="NCBI Taxonomy" id="490185"/>
    <lineage>
        <taxon>Bacteria</taxon>
        <taxon>Pseudomonadati</taxon>
        <taxon>Pseudomonadota</taxon>
        <taxon>Alphaproteobacteria</taxon>
        <taxon>Rhodobacterales</taxon>
        <taxon>Paracoccaceae</taxon>
        <taxon>Gemmobacter</taxon>
    </lineage>
</organism>
<evidence type="ECO:0000256" key="3">
    <source>
        <dbReference type="SAM" id="Phobius"/>
    </source>
</evidence>
<dbReference type="InterPro" id="IPR058649">
    <property type="entry name" value="CzcB_C"/>
</dbReference>
<evidence type="ECO:0000313" key="6">
    <source>
        <dbReference type="EMBL" id="GGO30412.1"/>
    </source>
</evidence>
<evidence type="ECO:0000313" key="7">
    <source>
        <dbReference type="Proteomes" id="UP000598196"/>
    </source>
</evidence>
<dbReference type="RefSeq" id="WP_146284784.1">
    <property type="nucleotide sequence ID" value="NZ_BMLP01000001.1"/>
</dbReference>
<keyword evidence="7" id="KW-1185">Reference proteome</keyword>
<dbReference type="GO" id="GO:0015679">
    <property type="term" value="P:plasma membrane copper ion transport"/>
    <property type="evidence" value="ECO:0007669"/>
    <property type="project" value="TreeGrafter"/>
</dbReference>
<keyword evidence="3" id="KW-1133">Transmembrane helix</keyword>
<dbReference type="InterPro" id="IPR051909">
    <property type="entry name" value="MFP_Cation_Efflux"/>
</dbReference>
<proteinExistence type="inferred from homology"/>
<evidence type="ECO:0000259" key="5">
    <source>
        <dbReference type="Pfam" id="PF25975"/>
    </source>
</evidence>
<evidence type="ECO:0000256" key="1">
    <source>
        <dbReference type="ARBA" id="ARBA00009477"/>
    </source>
</evidence>
<feature type="chain" id="PRO_5037966391" description="CzcB-like C-terminal circularly permuted SH3-like domain-containing protein" evidence="4">
    <location>
        <begin position="24"/>
        <end position="553"/>
    </location>
</feature>
<name>A0A917YIR9_9RHOB</name>
<keyword evidence="3" id="KW-0812">Transmembrane</keyword>
<comment type="similarity">
    <text evidence="1">Belongs to the membrane fusion protein (MFP) (TC 8.A.1) family.</text>
</comment>
<keyword evidence="4" id="KW-0732">Signal</keyword>
<dbReference type="GO" id="GO:0060003">
    <property type="term" value="P:copper ion export"/>
    <property type="evidence" value="ECO:0007669"/>
    <property type="project" value="TreeGrafter"/>
</dbReference>
<feature type="domain" description="CzcB-like C-terminal circularly permuted SH3-like" evidence="5">
    <location>
        <begin position="491"/>
        <end position="546"/>
    </location>
</feature>
<dbReference type="InterPro" id="IPR006143">
    <property type="entry name" value="RND_pump_MFP"/>
</dbReference>
<comment type="caution">
    <text evidence="6">The sequence shown here is derived from an EMBL/GenBank/DDBJ whole genome shotgun (WGS) entry which is preliminary data.</text>
</comment>
<keyword evidence="3" id="KW-0472">Membrane</keyword>
<protein>
    <recommendedName>
        <fullName evidence="5">CzcB-like C-terminal circularly permuted SH3-like domain-containing protein</fullName>
    </recommendedName>
</protein>
<reference evidence="6 7" key="1">
    <citation type="journal article" date="2014" name="Int. J. Syst. Evol. Microbiol.">
        <title>Complete genome sequence of Corynebacterium casei LMG S-19264T (=DSM 44701T), isolated from a smear-ripened cheese.</title>
        <authorList>
            <consortium name="US DOE Joint Genome Institute (JGI-PGF)"/>
            <person name="Walter F."/>
            <person name="Albersmeier A."/>
            <person name="Kalinowski J."/>
            <person name="Ruckert C."/>
        </authorList>
    </citation>
    <scope>NUCLEOTIDE SEQUENCE [LARGE SCALE GENOMIC DNA]</scope>
    <source>
        <strain evidence="6 7">CGMCC 1.7029</strain>
    </source>
</reference>
<sequence>MISFRTGVFAALFAALTAGTALAHEGHSHGDEAPPDTVQTAPRATAASTLFELVAVANGQNLTVYIDRFDTNEPVTEATVYVETPAGPATATLEGDVFLLDAPWAAESGEYELLFTVEAGTDIDFLTATLTIPEIAAGADTAPLAGSWQLPSGLASVAERLRAGDLALIAVGIAGFLAGVLVMALKRGRSVVASLFVLGIILAATAPMALAETAPQGAVVIRDVAQRLPDGRIFVPKASQRILAIRTLAAVENEHRRSIEMAGRVVPDPNASGLVQTAIGGRLLPPPGGFPALGTTVKAGDVMALVEPSLAAADQTSIRQSKAELEQDIALTERQLERYRPLAKSGAVSQAQLEEAELTLQGLRDRRAELDNLRMAAETLVAPVSGVVSKANAAPGLIAETNTEVFHIIDPAKLWVEAALFADVAVADQASVAGPDEEAVSLELVGAGFAEDGQAQPVQFRIADPATGLRVGDRVTVYAETTSVTKGISAPREAVIRSANGENIVFVHIGPEIFEPRAVRTEPLDGGRVIIVAGVDAGDRVVTRGAELLNQLR</sequence>
<dbReference type="PANTHER" id="PTHR30097:SF4">
    <property type="entry name" value="SLR6042 PROTEIN"/>
    <property type="match status" value="1"/>
</dbReference>
<dbReference type="GO" id="GO:0022857">
    <property type="term" value="F:transmembrane transporter activity"/>
    <property type="evidence" value="ECO:0007669"/>
    <property type="project" value="InterPro"/>
</dbReference>
<dbReference type="Gene3D" id="2.40.30.170">
    <property type="match status" value="1"/>
</dbReference>
<dbReference type="EMBL" id="BMLP01000001">
    <property type="protein sequence ID" value="GGO30412.1"/>
    <property type="molecule type" value="Genomic_DNA"/>
</dbReference>
<dbReference type="Gene3D" id="1.10.287.470">
    <property type="entry name" value="Helix hairpin bin"/>
    <property type="match status" value="1"/>
</dbReference>
<dbReference type="Proteomes" id="UP000598196">
    <property type="component" value="Unassembled WGS sequence"/>
</dbReference>
<dbReference type="Pfam" id="PF25975">
    <property type="entry name" value="CzcB_C"/>
    <property type="match status" value="1"/>
</dbReference>
<feature type="transmembrane region" description="Helical" evidence="3">
    <location>
        <begin position="166"/>
        <end position="185"/>
    </location>
</feature>
<dbReference type="Gene3D" id="2.40.420.20">
    <property type="match status" value="1"/>
</dbReference>
<dbReference type="SUPFAM" id="SSF111369">
    <property type="entry name" value="HlyD-like secretion proteins"/>
    <property type="match status" value="1"/>
</dbReference>
<dbReference type="AlphaFoldDB" id="A0A917YIR9"/>
<evidence type="ECO:0000256" key="4">
    <source>
        <dbReference type="SAM" id="SignalP"/>
    </source>
</evidence>
<keyword evidence="2" id="KW-0813">Transport</keyword>
<dbReference type="GO" id="GO:0016020">
    <property type="term" value="C:membrane"/>
    <property type="evidence" value="ECO:0007669"/>
    <property type="project" value="InterPro"/>
</dbReference>
<feature type="transmembrane region" description="Helical" evidence="3">
    <location>
        <begin position="192"/>
        <end position="210"/>
    </location>
</feature>
<gene>
    <name evidence="6" type="ORF">GCM10010991_15240</name>
</gene>
<dbReference type="GO" id="GO:0030313">
    <property type="term" value="C:cell envelope"/>
    <property type="evidence" value="ECO:0007669"/>
    <property type="project" value="TreeGrafter"/>
</dbReference>
<dbReference type="Gene3D" id="2.40.50.100">
    <property type="match status" value="1"/>
</dbReference>